<dbReference type="PANTHER" id="PTHR38779">
    <property type="entry name" value="TYPE II SECRETION SYSTEM PROTEIN I-RELATED"/>
    <property type="match status" value="1"/>
</dbReference>
<comment type="similarity">
    <text evidence="2">Belongs to the GSP I family.</text>
</comment>
<organism evidence="10 11">
    <name type="scientific">Desulfobotulus pelophilus</name>
    <dbReference type="NCBI Taxonomy" id="2823377"/>
    <lineage>
        <taxon>Bacteria</taxon>
        <taxon>Pseudomonadati</taxon>
        <taxon>Thermodesulfobacteriota</taxon>
        <taxon>Desulfobacteria</taxon>
        <taxon>Desulfobacterales</taxon>
        <taxon>Desulfobacteraceae</taxon>
        <taxon>Desulfobotulus</taxon>
    </lineage>
</organism>
<keyword evidence="6 9" id="KW-0812">Transmembrane</keyword>
<comment type="caution">
    <text evidence="10">The sequence shown here is derived from an EMBL/GenBank/DDBJ whole genome shotgun (WGS) entry which is preliminary data.</text>
</comment>
<evidence type="ECO:0000313" key="10">
    <source>
        <dbReference type="EMBL" id="MCW7752954.1"/>
    </source>
</evidence>
<protein>
    <submittedName>
        <fullName evidence="10">Prepilin-type N-terminal cleavage/methylation domain-containing protein</fullName>
    </submittedName>
</protein>
<name>A0ABT3N683_9BACT</name>
<evidence type="ECO:0000313" key="11">
    <source>
        <dbReference type="Proteomes" id="UP001209681"/>
    </source>
</evidence>
<evidence type="ECO:0000256" key="6">
    <source>
        <dbReference type="ARBA" id="ARBA00022692"/>
    </source>
</evidence>
<dbReference type="NCBIfam" id="TIGR02532">
    <property type="entry name" value="IV_pilin_GFxxxE"/>
    <property type="match status" value="1"/>
</dbReference>
<evidence type="ECO:0000256" key="3">
    <source>
        <dbReference type="ARBA" id="ARBA00022475"/>
    </source>
</evidence>
<keyword evidence="7 9" id="KW-1133">Transmembrane helix</keyword>
<dbReference type="InterPro" id="IPR012902">
    <property type="entry name" value="N_methyl_site"/>
</dbReference>
<keyword evidence="3" id="KW-1003">Cell membrane</keyword>
<evidence type="ECO:0000256" key="2">
    <source>
        <dbReference type="ARBA" id="ARBA00008358"/>
    </source>
</evidence>
<dbReference type="EMBL" id="JAPFPW010000002">
    <property type="protein sequence ID" value="MCW7752954.1"/>
    <property type="molecule type" value="Genomic_DNA"/>
</dbReference>
<dbReference type="RefSeq" id="WP_265423812.1">
    <property type="nucleotide sequence ID" value="NZ_JAPFPW010000002.1"/>
</dbReference>
<keyword evidence="5" id="KW-0997">Cell inner membrane</keyword>
<dbReference type="PANTHER" id="PTHR38779:SF2">
    <property type="entry name" value="TYPE II SECRETION SYSTEM PROTEIN I-RELATED"/>
    <property type="match status" value="1"/>
</dbReference>
<keyword evidence="11" id="KW-1185">Reference proteome</keyword>
<keyword evidence="4" id="KW-0488">Methylation</keyword>
<comment type="subcellular location">
    <subcellularLocation>
        <location evidence="1">Cell inner membrane</location>
        <topology evidence="1">Single-pass membrane protein</topology>
    </subcellularLocation>
</comment>
<evidence type="ECO:0000256" key="7">
    <source>
        <dbReference type="ARBA" id="ARBA00022989"/>
    </source>
</evidence>
<gene>
    <name evidence="10" type="ORF">OOT00_03030</name>
</gene>
<dbReference type="Pfam" id="PF07963">
    <property type="entry name" value="N_methyl"/>
    <property type="match status" value="1"/>
</dbReference>
<evidence type="ECO:0000256" key="4">
    <source>
        <dbReference type="ARBA" id="ARBA00022481"/>
    </source>
</evidence>
<evidence type="ECO:0000256" key="8">
    <source>
        <dbReference type="ARBA" id="ARBA00023136"/>
    </source>
</evidence>
<dbReference type="InterPro" id="IPR010052">
    <property type="entry name" value="T2SS_protein-GspI"/>
</dbReference>
<feature type="transmembrane region" description="Helical" evidence="9">
    <location>
        <begin position="12"/>
        <end position="35"/>
    </location>
</feature>
<reference evidence="10 11" key="1">
    <citation type="submission" date="2022-11" db="EMBL/GenBank/DDBJ databases">
        <title>Desulfobotulus tamanensis H1 sp. nov. - anaerobic, alkaliphilic, sulphate reducing bacterium isolated from terrestrial mud volcano.</title>
        <authorList>
            <person name="Frolova A."/>
            <person name="Merkel A.Y."/>
            <person name="Slobodkin A.I."/>
        </authorList>
    </citation>
    <scope>NUCLEOTIDE SEQUENCE [LARGE SCALE GENOMIC DNA]</scope>
    <source>
        <strain evidence="10 11">H1</strain>
    </source>
</reference>
<accession>A0ABT3N683</accession>
<evidence type="ECO:0000256" key="1">
    <source>
        <dbReference type="ARBA" id="ARBA00004377"/>
    </source>
</evidence>
<dbReference type="Proteomes" id="UP001209681">
    <property type="component" value="Unassembled WGS sequence"/>
</dbReference>
<evidence type="ECO:0000256" key="5">
    <source>
        <dbReference type="ARBA" id="ARBA00022519"/>
    </source>
</evidence>
<evidence type="ECO:0000256" key="9">
    <source>
        <dbReference type="SAM" id="Phobius"/>
    </source>
</evidence>
<keyword evidence="8 9" id="KW-0472">Membrane</keyword>
<proteinExistence type="inferred from homology"/>
<sequence>MAELRKKEREWGFTLLEVMIALSILAIVLTAVLRLHGQSIRLLERSRTAVVAPWLAAGVVSRLATALPDPPLRQGNFDGFPDFSWKASVTPASGDVTGMIAEEESQHLFWVGVEVRRHGEVVYSIGTLRGDLP</sequence>